<evidence type="ECO:0000313" key="2">
    <source>
        <dbReference type="EMBL" id="MFD1325929.1"/>
    </source>
</evidence>
<dbReference type="InterPro" id="IPR001387">
    <property type="entry name" value="Cro/C1-type_HTH"/>
</dbReference>
<dbReference type="Pfam" id="PF13560">
    <property type="entry name" value="HTH_31"/>
    <property type="match status" value="1"/>
</dbReference>
<feature type="domain" description="HTH cro/C1-type" evidence="1">
    <location>
        <begin position="16"/>
        <end position="69"/>
    </location>
</feature>
<evidence type="ECO:0000313" key="3">
    <source>
        <dbReference type="Proteomes" id="UP001597260"/>
    </source>
</evidence>
<gene>
    <name evidence="2" type="ORF">ACFQ4H_33110</name>
</gene>
<dbReference type="CDD" id="cd00093">
    <property type="entry name" value="HTH_XRE"/>
    <property type="match status" value="1"/>
</dbReference>
<name>A0ABW3YN17_9ACTN</name>
<dbReference type="EMBL" id="JBHTMP010000104">
    <property type="protein sequence ID" value="MFD1325929.1"/>
    <property type="molecule type" value="Genomic_DNA"/>
</dbReference>
<dbReference type="PROSITE" id="PS50943">
    <property type="entry name" value="HTH_CROC1"/>
    <property type="match status" value="1"/>
</dbReference>
<evidence type="ECO:0000259" key="1">
    <source>
        <dbReference type="PROSITE" id="PS50943"/>
    </source>
</evidence>
<proteinExistence type="predicted"/>
<dbReference type="Proteomes" id="UP001597260">
    <property type="component" value="Unassembled WGS sequence"/>
</dbReference>
<reference evidence="3" key="1">
    <citation type="journal article" date="2019" name="Int. J. Syst. Evol. Microbiol.">
        <title>The Global Catalogue of Microorganisms (GCM) 10K type strain sequencing project: providing services to taxonomists for standard genome sequencing and annotation.</title>
        <authorList>
            <consortium name="The Broad Institute Genomics Platform"/>
            <consortium name="The Broad Institute Genome Sequencing Center for Infectious Disease"/>
            <person name="Wu L."/>
            <person name="Ma J."/>
        </authorList>
    </citation>
    <scope>NUCLEOTIDE SEQUENCE [LARGE SCALE GENOMIC DNA]</scope>
    <source>
        <strain evidence="3">JCM 31037</strain>
    </source>
</reference>
<dbReference type="InterPro" id="IPR010982">
    <property type="entry name" value="Lambda_DNA-bd_dom_sf"/>
</dbReference>
<comment type="caution">
    <text evidence="2">The sequence shown here is derived from an EMBL/GenBank/DDBJ whole genome shotgun (WGS) entry which is preliminary data.</text>
</comment>
<dbReference type="Pfam" id="PF19054">
    <property type="entry name" value="DUF5753"/>
    <property type="match status" value="1"/>
</dbReference>
<dbReference type="SMART" id="SM00530">
    <property type="entry name" value="HTH_XRE"/>
    <property type="match status" value="1"/>
</dbReference>
<accession>A0ABW3YN17</accession>
<dbReference type="Gene3D" id="1.10.260.40">
    <property type="entry name" value="lambda repressor-like DNA-binding domains"/>
    <property type="match status" value="1"/>
</dbReference>
<keyword evidence="3" id="KW-1185">Reference proteome</keyword>
<dbReference type="InterPro" id="IPR043917">
    <property type="entry name" value="DUF5753"/>
</dbReference>
<sequence length="269" mass="30420">MTEEPPTSIEFLLAELRFARKRAGLTQEEQGRRMGYSPSLVAMVETGGRKPPQDYLPLVDRVLDTGGLFVRLEKQLRIDERPEWLRRRDALEREAKVLRWYEFAYVPGLLQTEDYARAVFSRGALFSTDEVERRVADRLARQEVLNRPDPPQLVAIMDEGVLHRPVGGRKVIHHQLLHLATLATERSRVRIHVVPKGVGEYAGLDGPFILATMSDGDEVAYLDNCLEGQVVERAADVASLRNAWESTLGEALTPSLSVQLIRKVAETWI</sequence>
<protein>
    <submittedName>
        <fullName evidence="2">Helix-turn-helix transcriptional regulator</fullName>
    </submittedName>
</protein>
<organism evidence="2 3">
    <name type="scientific">Micromonospora sonneratiae</name>
    <dbReference type="NCBI Taxonomy" id="1184706"/>
    <lineage>
        <taxon>Bacteria</taxon>
        <taxon>Bacillati</taxon>
        <taxon>Actinomycetota</taxon>
        <taxon>Actinomycetes</taxon>
        <taxon>Micromonosporales</taxon>
        <taxon>Micromonosporaceae</taxon>
        <taxon>Micromonospora</taxon>
    </lineage>
</organism>
<dbReference type="RefSeq" id="WP_377578912.1">
    <property type="nucleotide sequence ID" value="NZ_JBHTMP010000104.1"/>
</dbReference>
<dbReference type="SUPFAM" id="SSF47413">
    <property type="entry name" value="lambda repressor-like DNA-binding domains"/>
    <property type="match status" value="1"/>
</dbReference>